<dbReference type="InterPro" id="IPR050090">
    <property type="entry name" value="Tyrosine_recombinase_XerCD"/>
</dbReference>
<comment type="similarity">
    <text evidence="1">Belongs to the 'phage' integrase family.</text>
</comment>
<comment type="caution">
    <text evidence="6">The sequence shown here is derived from an EMBL/GenBank/DDBJ whole genome shotgun (WGS) entry which is preliminary data.</text>
</comment>
<accession>A0AB35RIP6</accession>
<evidence type="ECO:0000256" key="2">
    <source>
        <dbReference type="ARBA" id="ARBA00022908"/>
    </source>
</evidence>
<evidence type="ECO:0000259" key="5">
    <source>
        <dbReference type="PROSITE" id="PS51898"/>
    </source>
</evidence>
<dbReference type="InterPro" id="IPR010998">
    <property type="entry name" value="Integrase_recombinase_N"/>
</dbReference>
<keyword evidence="7" id="KW-1185">Reference proteome</keyword>
<dbReference type="Gene3D" id="1.10.150.130">
    <property type="match status" value="1"/>
</dbReference>
<protein>
    <submittedName>
        <fullName evidence="6">Site-specific integrase</fullName>
    </submittedName>
</protein>
<dbReference type="Gene3D" id="1.10.443.10">
    <property type="entry name" value="Intergrase catalytic core"/>
    <property type="match status" value="1"/>
</dbReference>
<dbReference type="CDD" id="cd00796">
    <property type="entry name" value="INT_Rci_Hp1_C"/>
    <property type="match status" value="1"/>
</dbReference>
<dbReference type="Pfam" id="PF00589">
    <property type="entry name" value="Phage_integrase"/>
    <property type="match status" value="1"/>
</dbReference>
<gene>
    <name evidence="6" type="ORF">R0H02_04890</name>
</gene>
<dbReference type="GO" id="GO:0006310">
    <property type="term" value="P:DNA recombination"/>
    <property type="evidence" value="ECO:0007669"/>
    <property type="project" value="UniProtKB-KW"/>
</dbReference>
<dbReference type="PANTHER" id="PTHR30349">
    <property type="entry name" value="PHAGE INTEGRASE-RELATED"/>
    <property type="match status" value="1"/>
</dbReference>
<dbReference type="InterPro" id="IPR013762">
    <property type="entry name" value="Integrase-like_cat_sf"/>
</dbReference>
<evidence type="ECO:0000313" key="7">
    <source>
        <dbReference type="Proteomes" id="UP001286589"/>
    </source>
</evidence>
<dbReference type="PROSITE" id="PS51898">
    <property type="entry name" value="TYR_RECOMBINASE"/>
    <property type="match status" value="1"/>
</dbReference>
<dbReference type="PANTHER" id="PTHR30349:SF64">
    <property type="entry name" value="PROPHAGE INTEGRASE INTD-RELATED"/>
    <property type="match status" value="1"/>
</dbReference>
<keyword evidence="3" id="KW-0238">DNA-binding</keyword>
<evidence type="ECO:0000256" key="1">
    <source>
        <dbReference type="ARBA" id="ARBA00008857"/>
    </source>
</evidence>
<proteinExistence type="inferred from homology"/>
<evidence type="ECO:0000313" key="6">
    <source>
        <dbReference type="EMBL" id="MDV2861800.1"/>
    </source>
</evidence>
<dbReference type="AlphaFoldDB" id="A0AB35RIP6"/>
<dbReference type="InterPro" id="IPR002104">
    <property type="entry name" value="Integrase_catalytic"/>
</dbReference>
<keyword evidence="4" id="KW-0233">DNA recombination</keyword>
<sequence>MKQRGETWHCDFVAPNGKRIRQSLETTDKRQAQELHDRLKMEAWRVDKLGETPNRTFNDACIRWLREKEDKKSLDDDKSIIGFWMLHFRGWKLSDITADKITAAVDGMENRRHRLNWEMTRDRCLRLGKPVPEYKAKLAARGTKTRHLAILRAILNLSVEWGWLDRSPKISTPRVKNGRIRWLSDDEAKRLFAEIAPHFFPVVMFAITTGLRRSNVTDLEWSQVDLERKMAWMHPDETKAGNAIGVPLNETACQILARQQGKHHRWVFVHTTPAWRSDGTKTPAVRKMRTDSNKAWSGALRRAGISNFRFHDLRHTWASWLVQSGVSLLALKEMGGWETLEMVQRYAHLSAGHLTEHANKIDAILERSGTNMAQGENVVYMKAR</sequence>
<keyword evidence="2" id="KW-0229">DNA integration</keyword>
<feature type="domain" description="Tyr recombinase" evidence="5">
    <location>
        <begin position="178"/>
        <end position="359"/>
    </location>
</feature>
<dbReference type="Proteomes" id="UP001286589">
    <property type="component" value="Unassembled WGS sequence"/>
</dbReference>
<dbReference type="EMBL" id="JAWJAC010000003">
    <property type="protein sequence ID" value="MDV2861800.1"/>
    <property type="molecule type" value="Genomic_DNA"/>
</dbReference>
<dbReference type="SUPFAM" id="SSF56349">
    <property type="entry name" value="DNA breaking-rejoining enzymes"/>
    <property type="match status" value="1"/>
</dbReference>
<dbReference type="RefSeq" id="WP_317101499.1">
    <property type="nucleotide sequence ID" value="NZ_JAWJAC010000003.1"/>
</dbReference>
<dbReference type="GO" id="GO:0003677">
    <property type="term" value="F:DNA binding"/>
    <property type="evidence" value="ECO:0007669"/>
    <property type="project" value="UniProtKB-KW"/>
</dbReference>
<name>A0AB35RIP6_9ENTR</name>
<dbReference type="InterPro" id="IPR011010">
    <property type="entry name" value="DNA_brk_join_enz"/>
</dbReference>
<organism evidence="6 7">
    <name type="scientific">Phytobacter ursingii</name>
    <dbReference type="NCBI Taxonomy" id="1972431"/>
    <lineage>
        <taxon>Bacteria</taxon>
        <taxon>Pseudomonadati</taxon>
        <taxon>Pseudomonadota</taxon>
        <taxon>Gammaproteobacteria</taxon>
        <taxon>Enterobacterales</taxon>
        <taxon>Enterobacteriaceae</taxon>
        <taxon>Phytobacter</taxon>
    </lineage>
</organism>
<evidence type="ECO:0000256" key="3">
    <source>
        <dbReference type="ARBA" id="ARBA00023125"/>
    </source>
</evidence>
<evidence type="ECO:0000256" key="4">
    <source>
        <dbReference type="ARBA" id="ARBA00023172"/>
    </source>
</evidence>
<reference evidence="6 7" key="1">
    <citation type="submission" date="2023-10" db="EMBL/GenBank/DDBJ databases">
        <title>Phytobacter spp. The emergence of a new genus of hospital-origin enterobacteria encoding carbapenemases in Argentina.</title>
        <authorList>
            <person name="Vay C."/>
            <person name="Almuzara M."/>
            <person name="Traglia G.M."/>
            <person name="Campos J."/>
        </authorList>
    </citation>
    <scope>NUCLEOTIDE SEQUENCE [LARGE SCALE GENOMIC DNA]</scope>
    <source>
        <strain evidence="6 7">CVMA36</strain>
    </source>
</reference>
<dbReference type="GO" id="GO:0015074">
    <property type="term" value="P:DNA integration"/>
    <property type="evidence" value="ECO:0007669"/>
    <property type="project" value="UniProtKB-KW"/>
</dbReference>